<evidence type="ECO:0000313" key="3">
    <source>
        <dbReference type="EMBL" id="KGM31201.1"/>
    </source>
</evidence>
<dbReference type="Proteomes" id="UP000029995">
    <property type="component" value="Unassembled WGS sequence"/>
</dbReference>
<gene>
    <name evidence="3" type="ORF">P409_28555</name>
</gene>
<comment type="similarity">
    <text evidence="1">Belongs to the AHA1 family.</text>
</comment>
<dbReference type="InterPro" id="IPR023393">
    <property type="entry name" value="START-like_dom_sf"/>
</dbReference>
<evidence type="ECO:0000256" key="1">
    <source>
        <dbReference type="ARBA" id="ARBA00006817"/>
    </source>
</evidence>
<evidence type="ECO:0000313" key="4">
    <source>
        <dbReference type="Proteomes" id="UP000029995"/>
    </source>
</evidence>
<accession>A0A0A0CXL3</accession>
<proteinExistence type="inferred from homology"/>
<sequence>MSTVDHHTFVVERDLPGSPAHAFRFWAEPALKRRWTDCHPEWTVLEDLFDFRVGGVEAKHWRMPDGQEMTFHARYLDIVPGQRILYAYEMTFGGQRVSASLATVELLRADSRTRMKFTEQAAFLTGGDGARRQRIGGTEDVFDGLVELIRQDLAGGQ</sequence>
<comment type="caution">
    <text evidence="3">The sequence shown here is derived from an EMBL/GenBank/DDBJ whole genome shotgun (WGS) entry which is preliminary data.</text>
</comment>
<evidence type="ECO:0000259" key="2">
    <source>
        <dbReference type="Pfam" id="PF08327"/>
    </source>
</evidence>
<name>A0A0A0CXL3_9PROT</name>
<dbReference type="AlphaFoldDB" id="A0A0A0CXL3"/>
<dbReference type="RefSeq" id="WP_034846414.1">
    <property type="nucleotide sequence ID" value="NZ_JANX01000569.1"/>
</dbReference>
<protein>
    <submittedName>
        <fullName evidence="3">ATPase</fullName>
    </submittedName>
</protein>
<reference evidence="3 4" key="1">
    <citation type="submission" date="2014-01" db="EMBL/GenBank/DDBJ databases">
        <title>Genome sequence determination for a cystic fibrosis isolate, Inquilinus limosus.</title>
        <authorList>
            <person name="Pino M."/>
            <person name="Di Conza J."/>
            <person name="Gutkind G."/>
        </authorList>
    </citation>
    <scope>NUCLEOTIDE SEQUENCE [LARGE SCALE GENOMIC DNA]</scope>
    <source>
        <strain evidence="3 4">MP06</strain>
    </source>
</reference>
<dbReference type="Gene3D" id="3.30.530.20">
    <property type="match status" value="1"/>
</dbReference>
<feature type="domain" description="Activator of Hsp90 ATPase homologue 1/2-like C-terminal" evidence="2">
    <location>
        <begin position="18"/>
        <end position="148"/>
    </location>
</feature>
<dbReference type="InterPro" id="IPR013538">
    <property type="entry name" value="ASHA1/2-like_C"/>
</dbReference>
<dbReference type="SUPFAM" id="SSF55961">
    <property type="entry name" value="Bet v1-like"/>
    <property type="match status" value="1"/>
</dbReference>
<dbReference type="Pfam" id="PF08327">
    <property type="entry name" value="AHSA1"/>
    <property type="match status" value="1"/>
</dbReference>
<organism evidence="3 4">
    <name type="scientific">Inquilinus limosus MP06</name>
    <dbReference type="NCBI Taxonomy" id="1398085"/>
    <lineage>
        <taxon>Bacteria</taxon>
        <taxon>Pseudomonadati</taxon>
        <taxon>Pseudomonadota</taxon>
        <taxon>Alphaproteobacteria</taxon>
        <taxon>Rhodospirillales</taxon>
        <taxon>Rhodospirillaceae</taxon>
        <taxon>Inquilinus</taxon>
    </lineage>
</organism>
<dbReference type="EMBL" id="JANX01000569">
    <property type="protein sequence ID" value="KGM31201.1"/>
    <property type="molecule type" value="Genomic_DNA"/>
</dbReference>
<dbReference type="OrthoDB" id="9803476at2"/>
<dbReference type="CDD" id="cd08900">
    <property type="entry name" value="SRPBCC_CalC_Aha1-like_7"/>
    <property type="match status" value="1"/>
</dbReference>